<dbReference type="Gene3D" id="1.10.8.500">
    <property type="entry name" value="HAMP domain in histidine kinase"/>
    <property type="match status" value="1"/>
</dbReference>
<comment type="subcellular location">
    <subcellularLocation>
        <location evidence="1">Cell membrane</location>
        <topology evidence="1">Multi-pass membrane protein</topology>
    </subcellularLocation>
</comment>
<feature type="domain" description="HAMP" evidence="12">
    <location>
        <begin position="307"/>
        <end position="361"/>
    </location>
</feature>
<accession>A0A5K8AEX5</accession>
<keyword evidence="7 9" id="KW-0807">Transducer</keyword>
<dbReference type="Gene3D" id="3.30.450.20">
    <property type="entry name" value="PAS domain"/>
    <property type="match status" value="1"/>
</dbReference>
<dbReference type="GO" id="GO:0005886">
    <property type="term" value="C:plasma membrane"/>
    <property type="evidence" value="ECO:0007669"/>
    <property type="project" value="UniProtKB-SubCell"/>
</dbReference>
<evidence type="ECO:0000313" key="13">
    <source>
        <dbReference type="EMBL" id="BBO91076.1"/>
    </source>
</evidence>
<dbReference type="PANTHER" id="PTHR32089">
    <property type="entry name" value="METHYL-ACCEPTING CHEMOTAXIS PROTEIN MCPB"/>
    <property type="match status" value="1"/>
</dbReference>
<dbReference type="GO" id="GO:0007165">
    <property type="term" value="P:signal transduction"/>
    <property type="evidence" value="ECO:0007669"/>
    <property type="project" value="UniProtKB-KW"/>
</dbReference>
<dbReference type="InterPro" id="IPR003660">
    <property type="entry name" value="HAMP_dom"/>
</dbReference>
<dbReference type="PROSITE" id="PS50111">
    <property type="entry name" value="CHEMOTAXIS_TRANSDUC_2"/>
    <property type="match status" value="1"/>
</dbReference>
<evidence type="ECO:0000256" key="7">
    <source>
        <dbReference type="ARBA" id="ARBA00023224"/>
    </source>
</evidence>
<sequence length="652" mass="69831">MMKMNIRNKFLLPTILLIIVGMGVSATISYVKSKNALSNALLENIQQRTRSTATNLESWIKDRQLDLRSWSHEEIYAKATKTSIIGKAARISANEKLARLQAEYGYYEDICLAGEDGMVIAANAEKIVGKINVKDREYYKAAMAGNTYVSDVSLSRNSGNPVFFVSTPVQDNKQIKGVLFGVVSITQFSKQFIDNIKVGQSGYAFAVNENGFVIAHPDRSKIMKENINKYDFGKQMLAQKNGLLNYTYSGAQKELAFKAIKEQGWIVAVNVPEAEILAPVKSLGMINLMVAVVVIAVATVLIYFVTSTVVKPINRVVAGLQDAAEGDGDLTKRIDINSTDEVGELALWFNTFIEKIQRIIADVAQNAQNLTTASKELATIAEHLSESVDRTSGKTITVSAASEQMSTTISSAAGIMDETASNLNIVASGAEEMTATISEIAGNTEKGRQIAEEAVGQTTHATNQIEELGNAAMQIGKVVETITEISEQVNLLALNATIEAARAGEAGKGFAVVANEIKELAKQTAAASGEIKLQIEGIQNSTQGTVTEINSIAKVVGTVNELVSTIAAAVEEQSVTTKDIAGNVAKASEGMGEVNTTIAESSEAANSIAADITDVTQAADEMTNVSAQVNASSKDLFELAETLNVMVKQFRV</sequence>
<keyword evidence="6 10" id="KW-0472">Membrane</keyword>
<evidence type="ECO:0000256" key="6">
    <source>
        <dbReference type="ARBA" id="ARBA00023136"/>
    </source>
</evidence>
<dbReference type="EMBL" id="AP021879">
    <property type="protein sequence ID" value="BBO91076.1"/>
    <property type="molecule type" value="Genomic_DNA"/>
</dbReference>
<dbReference type="PANTHER" id="PTHR32089:SF112">
    <property type="entry name" value="LYSOZYME-LIKE PROTEIN-RELATED"/>
    <property type="match status" value="1"/>
</dbReference>
<organism evidence="13 14">
    <name type="scientific">Desulfosarcina ovata subsp. ovata</name>
    <dbReference type="NCBI Taxonomy" id="2752305"/>
    <lineage>
        <taxon>Bacteria</taxon>
        <taxon>Pseudomonadati</taxon>
        <taxon>Thermodesulfobacteriota</taxon>
        <taxon>Desulfobacteria</taxon>
        <taxon>Desulfobacterales</taxon>
        <taxon>Desulfosarcinaceae</taxon>
        <taxon>Desulfosarcina</taxon>
    </lineage>
</organism>
<dbReference type="Pfam" id="PF00015">
    <property type="entry name" value="MCPsignal"/>
    <property type="match status" value="1"/>
</dbReference>
<evidence type="ECO:0000259" key="11">
    <source>
        <dbReference type="PROSITE" id="PS50111"/>
    </source>
</evidence>
<dbReference type="PRINTS" id="PR00260">
    <property type="entry name" value="CHEMTRNSDUCR"/>
</dbReference>
<dbReference type="GO" id="GO:0004888">
    <property type="term" value="F:transmembrane signaling receptor activity"/>
    <property type="evidence" value="ECO:0007669"/>
    <property type="project" value="InterPro"/>
</dbReference>
<dbReference type="InterPro" id="IPR004089">
    <property type="entry name" value="MCPsignal_dom"/>
</dbReference>
<evidence type="ECO:0000256" key="10">
    <source>
        <dbReference type="SAM" id="Phobius"/>
    </source>
</evidence>
<gene>
    <name evidence="13" type="ORF">DSCOOX_42560</name>
</gene>
<evidence type="ECO:0000256" key="8">
    <source>
        <dbReference type="ARBA" id="ARBA00029447"/>
    </source>
</evidence>
<dbReference type="PROSITE" id="PS50885">
    <property type="entry name" value="HAMP"/>
    <property type="match status" value="1"/>
</dbReference>
<evidence type="ECO:0000313" key="14">
    <source>
        <dbReference type="Proteomes" id="UP000422108"/>
    </source>
</evidence>
<dbReference type="CDD" id="cd06225">
    <property type="entry name" value="HAMP"/>
    <property type="match status" value="1"/>
</dbReference>
<dbReference type="CDD" id="cd12914">
    <property type="entry name" value="PDC1_DGC_like"/>
    <property type="match status" value="1"/>
</dbReference>
<dbReference type="InterPro" id="IPR029151">
    <property type="entry name" value="Sensor-like_sf"/>
</dbReference>
<keyword evidence="4 10" id="KW-0812">Transmembrane</keyword>
<keyword evidence="14" id="KW-1185">Reference proteome</keyword>
<dbReference type="SUPFAM" id="SSF103190">
    <property type="entry name" value="Sensory domain-like"/>
    <property type="match status" value="1"/>
</dbReference>
<dbReference type="Pfam" id="PF00672">
    <property type="entry name" value="HAMP"/>
    <property type="match status" value="1"/>
</dbReference>
<evidence type="ECO:0000256" key="4">
    <source>
        <dbReference type="ARBA" id="ARBA00022692"/>
    </source>
</evidence>
<dbReference type="SUPFAM" id="SSF58104">
    <property type="entry name" value="Methyl-accepting chemotaxis protein (MCP) signaling domain"/>
    <property type="match status" value="1"/>
</dbReference>
<dbReference type="AlphaFoldDB" id="A0A5K8AEX5"/>
<evidence type="ECO:0000256" key="3">
    <source>
        <dbReference type="ARBA" id="ARBA00022500"/>
    </source>
</evidence>
<dbReference type="SMART" id="SM00304">
    <property type="entry name" value="HAMP"/>
    <property type="match status" value="1"/>
</dbReference>
<dbReference type="CDD" id="cd12912">
    <property type="entry name" value="PDC2_MCP_like"/>
    <property type="match status" value="1"/>
</dbReference>
<feature type="transmembrane region" description="Helical" evidence="10">
    <location>
        <begin position="285"/>
        <end position="305"/>
    </location>
</feature>
<evidence type="ECO:0000256" key="9">
    <source>
        <dbReference type="PROSITE-ProRule" id="PRU00284"/>
    </source>
</evidence>
<evidence type="ECO:0000259" key="12">
    <source>
        <dbReference type="PROSITE" id="PS50885"/>
    </source>
</evidence>
<keyword evidence="2" id="KW-1003">Cell membrane</keyword>
<reference evidence="13 14" key="1">
    <citation type="submission" date="2019-11" db="EMBL/GenBank/DDBJ databases">
        <title>Comparative genomics of hydrocarbon-degrading Desulfosarcina strains.</title>
        <authorList>
            <person name="Watanabe M."/>
            <person name="Kojima H."/>
            <person name="Fukui M."/>
        </authorList>
    </citation>
    <scope>NUCLEOTIDE SEQUENCE [LARGE SCALE GENOMIC DNA]</scope>
    <source>
        <strain evidence="14">oXyS1</strain>
    </source>
</reference>
<name>A0A5K8AEX5_9BACT</name>
<dbReference type="Proteomes" id="UP000422108">
    <property type="component" value="Chromosome"/>
</dbReference>
<keyword evidence="5 10" id="KW-1133">Transmembrane helix</keyword>
<comment type="similarity">
    <text evidence="8">Belongs to the methyl-accepting chemotaxis (MCP) protein family.</text>
</comment>
<keyword evidence="3" id="KW-0145">Chemotaxis</keyword>
<dbReference type="SMART" id="SM00283">
    <property type="entry name" value="MA"/>
    <property type="match status" value="1"/>
</dbReference>
<protein>
    <submittedName>
        <fullName evidence="13">Methyl-accepting chemotaxis protein</fullName>
    </submittedName>
</protein>
<dbReference type="GO" id="GO:0006935">
    <property type="term" value="P:chemotaxis"/>
    <property type="evidence" value="ECO:0007669"/>
    <property type="project" value="UniProtKB-KW"/>
</dbReference>
<dbReference type="InterPro" id="IPR033479">
    <property type="entry name" value="dCache_1"/>
</dbReference>
<dbReference type="Gene3D" id="1.10.287.950">
    <property type="entry name" value="Methyl-accepting chemotaxis protein"/>
    <property type="match status" value="1"/>
</dbReference>
<feature type="domain" description="Methyl-accepting transducer" evidence="11">
    <location>
        <begin position="380"/>
        <end position="616"/>
    </location>
</feature>
<proteinExistence type="inferred from homology"/>
<evidence type="ECO:0000256" key="1">
    <source>
        <dbReference type="ARBA" id="ARBA00004651"/>
    </source>
</evidence>
<dbReference type="Pfam" id="PF02743">
    <property type="entry name" value="dCache_1"/>
    <property type="match status" value="1"/>
</dbReference>
<evidence type="ECO:0000256" key="2">
    <source>
        <dbReference type="ARBA" id="ARBA00022475"/>
    </source>
</evidence>
<dbReference type="InterPro" id="IPR004090">
    <property type="entry name" value="Chemotax_Me-accpt_rcpt"/>
</dbReference>
<evidence type="ECO:0000256" key="5">
    <source>
        <dbReference type="ARBA" id="ARBA00022989"/>
    </source>
</evidence>